<evidence type="ECO:0008006" key="5">
    <source>
        <dbReference type="Google" id="ProtNLM"/>
    </source>
</evidence>
<organism evidence="3 4">
    <name type="scientific">Cellulomonas composti</name>
    <dbReference type="NCBI Taxonomy" id="266130"/>
    <lineage>
        <taxon>Bacteria</taxon>
        <taxon>Bacillati</taxon>
        <taxon>Actinomycetota</taxon>
        <taxon>Actinomycetes</taxon>
        <taxon>Micrococcales</taxon>
        <taxon>Cellulomonadaceae</taxon>
        <taxon>Cellulomonas</taxon>
    </lineage>
</organism>
<comment type="caution">
    <text evidence="3">The sequence shown here is derived from an EMBL/GenBank/DDBJ whole genome shotgun (WGS) entry which is preliminary data.</text>
</comment>
<sequence length="131" mass="13446">MPSDPQISDEHASDEHAPDEQPVPSEAELQRIAEPARVRRAPKYSVFIGVGAVVGIVVALLLTLFLGEGDEADGAQDGQSSSVASGQGFISFLDGQGTIRFVMALTGGVVGGFAGGALAVAADRRSRDPLA</sequence>
<feature type="transmembrane region" description="Helical" evidence="2">
    <location>
        <begin position="101"/>
        <end position="122"/>
    </location>
</feature>
<protein>
    <recommendedName>
        <fullName evidence="5">Histidine kinase</fullName>
    </recommendedName>
</protein>
<reference evidence="3 4" key="1">
    <citation type="submission" date="2019-07" db="EMBL/GenBank/DDBJ databases">
        <title>Whole genome shotgun sequence of Cellulomonas composti NBRC 100758.</title>
        <authorList>
            <person name="Hosoyama A."/>
            <person name="Uohara A."/>
            <person name="Ohji S."/>
            <person name="Ichikawa N."/>
        </authorList>
    </citation>
    <scope>NUCLEOTIDE SEQUENCE [LARGE SCALE GENOMIC DNA]</scope>
    <source>
        <strain evidence="3 4">NBRC 100758</strain>
    </source>
</reference>
<dbReference type="EMBL" id="BJWG01000012">
    <property type="protein sequence ID" value="GEL95932.1"/>
    <property type="molecule type" value="Genomic_DNA"/>
</dbReference>
<keyword evidence="2" id="KW-0812">Transmembrane</keyword>
<dbReference type="AlphaFoldDB" id="A0A511JD84"/>
<accession>A0A511JD84</accession>
<dbReference type="RefSeq" id="WP_246117539.1">
    <property type="nucleotide sequence ID" value="NZ_BJWG01000012.1"/>
</dbReference>
<keyword evidence="2" id="KW-1133">Transmembrane helix</keyword>
<gene>
    <name evidence="3" type="ORF">CCO02nite_25900</name>
</gene>
<feature type="region of interest" description="Disordered" evidence="1">
    <location>
        <begin position="1"/>
        <end position="28"/>
    </location>
</feature>
<evidence type="ECO:0000313" key="3">
    <source>
        <dbReference type="EMBL" id="GEL95932.1"/>
    </source>
</evidence>
<feature type="compositionally biased region" description="Basic and acidic residues" evidence="1">
    <location>
        <begin position="8"/>
        <end position="19"/>
    </location>
</feature>
<evidence type="ECO:0000313" key="4">
    <source>
        <dbReference type="Proteomes" id="UP000321720"/>
    </source>
</evidence>
<evidence type="ECO:0000256" key="1">
    <source>
        <dbReference type="SAM" id="MobiDB-lite"/>
    </source>
</evidence>
<feature type="transmembrane region" description="Helical" evidence="2">
    <location>
        <begin position="44"/>
        <end position="66"/>
    </location>
</feature>
<keyword evidence="4" id="KW-1185">Reference proteome</keyword>
<name>A0A511JD84_9CELL</name>
<keyword evidence="2" id="KW-0472">Membrane</keyword>
<dbReference type="Proteomes" id="UP000321720">
    <property type="component" value="Unassembled WGS sequence"/>
</dbReference>
<evidence type="ECO:0000256" key="2">
    <source>
        <dbReference type="SAM" id="Phobius"/>
    </source>
</evidence>
<proteinExistence type="predicted"/>